<evidence type="ECO:0000313" key="2">
    <source>
        <dbReference type="Proteomes" id="UP000076925"/>
    </source>
</evidence>
<keyword evidence="2" id="KW-1185">Reference proteome</keyword>
<dbReference type="Proteomes" id="UP000076925">
    <property type="component" value="Unassembled WGS sequence"/>
</dbReference>
<gene>
    <name evidence="1" type="ORF">WA1_07920</name>
</gene>
<name>A0A139WTI4_9CYAN</name>
<organism evidence="1 2">
    <name type="scientific">Scytonema hofmannii PCC 7110</name>
    <dbReference type="NCBI Taxonomy" id="128403"/>
    <lineage>
        <taxon>Bacteria</taxon>
        <taxon>Bacillati</taxon>
        <taxon>Cyanobacteriota</taxon>
        <taxon>Cyanophyceae</taxon>
        <taxon>Nostocales</taxon>
        <taxon>Scytonemataceae</taxon>
        <taxon>Scytonema</taxon>
    </lineage>
</organism>
<sequence length="62" mass="7289">MQFIKEGNKPQSVVEFLRLYRQQAQIYLRPALANVMESRVAYLQRKKGNKAQQFLVALRYTG</sequence>
<comment type="caution">
    <text evidence="1">The sequence shown here is derived from an EMBL/GenBank/DDBJ whole genome shotgun (WGS) entry which is preliminary data.</text>
</comment>
<dbReference type="AlphaFoldDB" id="A0A139WTI4"/>
<dbReference type="EMBL" id="ANNX02000051">
    <property type="protein sequence ID" value="KYC35723.1"/>
    <property type="molecule type" value="Genomic_DNA"/>
</dbReference>
<proteinExistence type="predicted"/>
<protein>
    <submittedName>
        <fullName evidence="1">Uncharacterized protein</fullName>
    </submittedName>
</protein>
<evidence type="ECO:0000313" key="1">
    <source>
        <dbReference type="EMBL" id="KYC35723.1"/>
    </source>
</evidence>
<dbReference type="RefSeq" id="WP_017749062.1">
    <property type="nucleotide sequence ID" value="NZ_KQ976354.1"/>
</dbReference>
<reference evidence="1 2" key="1">
    <citation type="journal article" date="2013" name="Genome Biol. Evol.">
        <title>Genomes of Stigonematalean cyanobacteria (subsection V) and the evolution of oxygenic photosynthesis from prokaryotes to plastids.</title>
        <authorList>
            <person name="Dagan T."/>
            <person name="Roettger M."/>
            <person name="Stucken K."/>
            <person name="Landan G."/>
            <person name="Koch R."/>
            <person name="Major P."/>
            <person name="Gould S.B."/>
            <person name="Goremykin V.V."/>
            <person name="Rippka R."/>
            <person name="Tandeau de Marsac N."/>
            <person name="Gugger M."/>
            <person name="Lockhart P.J."/>
            <person name="Allen J.F."/>
            <person name="Brune I."/>
            <person name="Maus I."/>
            <person name="Puhler A."/>
            <person name="Martin W.F."/>
        </authorList>
    </citation>
    <scope>NUCLEOTIDE SEQUENCE [LARGE SCALE GENOMIC DNA]</scope>
    <source>
        <strain evidence="1 2">PCC 7110</strain>
    </source>
</reference>
<accession>A0A139WTI4</accession>